<dbReference type="GO" id="GO:0005198">
    <property type="term" value="F:structural molecule activity"/>
    <property type="evidence" value="ECO:0007669"/>
    <property type="project" value="InterPro"/>
</dbReference>
<organism evidence="13 14">
    <name type="scientific">Galemys pyrenaicus</name>
    <name type="common">Iberian desman</name>
    <name type="synonym">Pyrenean desman</name>
    <dbReference type="NCBI Taxonomy" id="202257"/>
    <lineage>
        <taxon>Eukaryota</taxon>
        <taxon>Metazoa</taxon>
        <taxon>Chordata</taxon>
        <taxon>Craniata</taxon>
        <taxon>Vertebrata</taxon>
        <taxon>Euteleostomi</taxon>
        <taxon>Mammalia</taxon>
        <taxon>Eutheria</taxon>
        <taxon>Laurasiatheria</taxon>
        <taxon>Eulipotyphla</taxon>
        <taxon>Talpidae</taxon>
        <taxon>Galemys</taxon>
    </lineage>
</organism>
<dbReference type="FunFam" id="1.20.5.170:FF:000002">
    <property type="entry name" value="Type I keratin KA11"/>
    <property type="match status" value="1"/>
</dbReference>
<dbReference type="Gene3D" id="1.20.5.170">
    <property type="match status" value="1"/>
</dbReference>
<dbReference type="SMART" id="SM01391">
    <property type="entry name" value="Filament"/>
    <property type="match status" value="2"/>
</dbReference>
<dbReference type="GO" id="GO:0030855">
    <property type="term" value="P:epithelial cell differentiation"/>
    <property type="evidence" value="ECO:0007669"/>
    <property type="project" value="TreeGrafter"/>
</dbReference>
<evidence type="ECO:0000256" key="10">
    <source>
        <dbReference type="SAM" id="Coils"/>
    </source>
</evidence>
<dbReference type="FunFam" id="1.20.5.1160:FF:000002">
    <property type="entry name" value="Type I keratin 10"/>
    <property type="match status" value="1"/>
</dbReference>
<dbReference type="SUPFAM" id="SSF64593">
    <property type="entry name" value="Intermediate filament protein, coiled coil region"/>
    <property type="match status" value="3"/>
</dbReference>
<dbReference type="PROSITE" id="PS00226">
    <property type="entry name" value="IF_ROD_1"/>
    <property type="match status" value="1"/>
</dbReference>
<feature type="domain" description="IF rod" evidence="12">
    <location>
        <begin position="422"/>
        <end position="681"/>
    </location>
</feature>
<feature type="coiled-coil region" evidence="10">
    <location>
        <begin position="56"/>
        <end position="133"/>
    </location>
</feature>
<sequence length="681" mass="76939">MSSAISMYKLGDMQHVRAVRRAPSVYGGAGGYNTRISMGKQMGIYGNNAVRGDLIASNEKMAMQNLNDRLASYLEKVRSLEKSNNRLEMKIKQWYEANAPISSRDYSAYYTQIQQLQAQIKGEQLQRSRLVLQIDNARLAAEDFRVKFETERGFRLTVEADLQGLNKVIDDLTLSKTDLELQIEELNKDLALLKKEHEEEVAALRRQLGSTVNVEVDAAPGKNLGAIMDEMRQKYELMAQENLEKAKAQFDKQITMLQDEVSLNTEELKGAEVQVKAVRQTYQSLEIDLQSQRSLKDSLERTLEETNVRYHNQLASIQEKLSFLQSQLMKIRSDAEQQTIKYNNLFDIKIRLEQEIATYRRLLEGEQMKIKTVVEEVVDGKVVSSEIKEMEESLATGFGGSSGRGSLGVLSCDDGGLLSGSEKETMQNLNDRSASCLDKVRALEEANTGLVSKIREWYGTPGSGDPGPRSDYSKYYLLMEDLRNQHWKCPAHLADRQLNSGCRSFRMKFQHQQALRISRHCWPEQVLGKLSLARTALEMQIESLKEELAYLKKNHKEELQSCTAGGPASREPSRGRAGRTRRSGSWKRYRQQNKSAFIRRQRGQQGPCPRPICRGRVGSSRWRSAPTPPHRAAPVQQEQGHQAEAHLAKPELELQSRLATVGTRKGTSIVSPSKKVAPGLC</sequence>
<dbReference type="GO" id="GO:0005882">
    <property type="term" value="C:intermediate filament"/>
    <property type="evidence" value="ECO:0007669"/>
    <property type="project" value="UniProtKB-KW"/>
</dbReference>
<dbReference type="Pfam" id="PF00038">
    <property type="entry name" value="Filament"/>
    <property type="match status" value="2"/>
</dbReference>
<evidence type="ECO:0000256" key="9">
    <source>
        <dbReference type="RuleBase" id="RU000685"/>
    </source>
</evidence>
<dbReference type="PANTHER" id="PTHR23239">
    <property type="entry name" value="INTERMEDIATE FILAMENT"/>
    <property type="match status" value="1"/>
</dbReference>
<dbReference type="Proteomes" id="UP000700334">
    <property type="component" value="Unassembled WGS sequence"/>
</dbReference>
<comment type="caution">
    <text evidence="13">The sequence shown here is derived from an EMBL/GenBank/DDBJ whole genome shotgun (WGS) entry which is preliminary data.</text>
</comment>
<dbReference type="EMBL" id="JAGFMF010011723">
    <property type="protein sequence ID" value="KAG8514885.1"/>
    <property type="molecule type" value="Genomic_DNA"/>
</dbReference>
<evidence type="ECO:0000256" key="3">
    <source>
        <dbReference type="ARBA" id="ARBA00023054"/>
    </source>
</evidence>
<comment type="subunit">
    <text evidence="5">Heterotetramer of two type I and two type II keratins. Associates with KRT8.</text>
</comment>
<reference evidence="13" key="1">
    <citation type="journal article" date="2021" name="Evol. Appl.">
        <title>The genome of the Pyrenean desman and the effects of bottlenecks and inbreeding on the genomic landscape of an endangered species.</title>
        <authorList>
            <person name="Escoda L."/>
            <person name="Castresana J."/>
        </authorList>
    </citation>
    <scope>NUCLEOTIDE SEQUENCE</scope>
    <source>
        <strain evidence="13">IBE-C5619</strain>
    </source>
</reference>
<evidence type="ECO:0000256" key="5">
    <source>
        <dbReference type="ARBA" id="ARBA00038712"/>
    </source>
</evidence>
<comment type="function">
    <text evidence="4">Plays a significant role in maintaining keratin filament organization in intestinal epithelia. When phosphorylated, plays a role in the secretion of mucin in the small intestine.</text>
</comment>
<feature type="compositionally biased region" description="Basic residues" evidence="11">
    <location>
        <begin position="576"/>
        <end position="602"/>
    </location>
</feature>
<dbReference type="AlphaFoldDB" id="A0A8J6ACY3"/>
<evidence type="ECO:0000256" key="11">
    <source>
        <dbReference type="SAM" id="MobiDB-lite"/>
    </source>
</evidence>
<accession>A0A8J6ACY3</accession>
<evidence type="ECO:0000256" key="8">
    <source>
        <dbReference type="ARBA" id="ARBA00042487"/>
    </source>
</evidence>
<evidence type="ECO:0000256" key="1">
    <source>
        <dbReference type="ARBA" id="ARBA00022744"/>
    </source>
</evidence>
<evidence type="ECO:0000256" key="7">
    <source>
        <dbReference type="ARBA" id="ARBA00041717"/>
    </source>
</evidence>
<keyword evidence="3 10" id="KW-0175">Coiled coil</keyword>
<feature type="domain" description="IF rod" evidence="12">
    <location>
        <begin position="59"/>
        <end position="370"/>
    </location>
</feature>
<gene>
    <name evidence="13" type="ORF">J0S82_013096</name>
</gene>
<dbReference type="OrthoDB" id="2441647at2759"/>
<dbReference type="PRINTS" id="PR01248">
    <property type="entry name" value="TYPE1KERATIN"/>
</dbReference>
<keyword evidence="14" id="KW-1185">Reference proteome</keyword>
<dbReference type="GO" id="GO:0045109">
    <property type="term" value="P:intermediate filament organization"/>
    <property type="evidence" value="ECO:0007669"/>
    <property type="project" value="TreeGrafter"/>
</dbReference>
<evidence type="ECO:0000256" key="4">
    <source>
        <dbReference type="ARBA" id="ARBA00037685"/>
    </source>
</evidence>
<evidence type="ECO:0000256" key="2">
    <source>
        <dbReference type="ARBA" id="ARBA00022754"/>
    </source>
</evidence>
<evidence type="ECO:0000313" key="13">
    <source>
        <dbReference type="EMBL" id="KAG8514885.1"/>
    </source>
</evidence>
<feature type="coiled-coil region" evidence="10">
    <location>
        <begin position="169"/>
        <end position="207"/>
    </location>
</feature>
<evidence type="ECO:0000259" key="12">
    <source>
        <dbReference type="PROSITE" id="PS51842"/>
    </source>
</evidence>
<dbReference type="Gene3D" id="1.20.5.1160">
    <property type="entry name" value="Vasodilator-stimulated phosphoprotein"/>
    <property type="match status" value="2"/>
</dbReference>
<dbReference type="Gene3D" id="1.20.5.500">
    <property type="entry name" value="Single helix bin"/>
    <property type="match status" value="1"/>
</dbReference>
<feature type="region of interest" description="Disordered" evidence="11">
    <location>
        <begin position="559"/>
        <end position="644"/>
    </location>
</feature>
<protein>
    <recommendedName>
        <fullName evidence="6">Keratin, type I cytoskeletal 20</fullName>
    </recommendedName>
    <alternativeName>
        <fullName evidence="7">Cytokeratin-20</fullName>
    </alternativeName>
    <alternativeName>
        <fullName evidence="8">Keratin-20</fullName>
    </alternativeName>
</protein>
<dbReference type="PANTHER" id="PTHR23239:SF167">
    <property type="entry name" value="KERATIN, TYPE I CYTOSKELETAL 20"/>
    <property type="match status" value="1"/>
</dbReference>
<evidence type="ECO:0000256" key="6">
    <source>
        <dbReference type="ARBA" id="ARBA00040318"/>
    </source>
</evidence>
<feature type="coiled-coil region" evidence="10">
    <location>
        <begin position="240"/>
        <end position="369"/>
    </location>
</feature>
<evidence type="ECO:0000313" key="14">
    <source>
        <dbReference type="Proteomes" id="UP000700334"/>
    </source>
</evidence>
<proteinExistence type="inferred from homology"/>
<dbReference type="PROSITE" id="PS51842">
    <property type="entry name" value="IF_ROD_2"/>
    <property type="match status" value="2"/>
</dbReference>
<dbReference type="InterPro" id="IPR018039">
    <property type="entry name" value="IF_conserved"/>
</dbReference>
<keyword evidence="2 9" id="KW-0403">Intermediate filament</keyword>
<comment type="similarity">
    <text evidence="9">Belongs to the intermediate filament family.</text>
</comment>
<dbReference type="InterPro" id="IPR002957">
    <property type="entry name" value="Keratin_I"/>
</dbReference>
<dbReference type="InterPro" id="IPR039008">
    <property type="entry name" value="IF_rod_dom"/>
</dbReference>
<keyword evidence="1" id="KW-0416">Keratin</keyword>
<name>A0A8J6ACY3_GALPY</name>